<dbReference type="InterPro" id="IPR029044">
    <property type="entry name" value="Nucleotide-diphossugar_trans"/>
</dbReference>
<dbReference type="GO" id="GO:0016020">
    <property type="term" value="C:membrane"/>
    <property type="evidence" value="ECO:0007669"/>
    <property type="project" value="GOC"/>
</dbReference>
<dbReference type="PANTHER" id="PTHR32385:SF23">
    <property type="entry name" value="NUCLEOTIDE-DIPHOSPHO-SUGAR TRANSFERASE"/>
    <property type="match status" value="1"/>
</dbReference>
<evidence type="ECO:0000313" key="2">
    <source>
        <dbReference type="EMBL" id="EJP73276.1"/>
    </source>
</evidence>
<dbReference type="HOGENOM" id="CLU_1546530_0_0_6"/>
<dbReference type="Pfam" id="PF04488">
    <property type="entry name" value="Gly_transf_sug"/>
    <property type="match status" value="1"/>
</dbReference>
<accession>J5KMH9</accession>
<evidence type="ECO:0000313" key="3">
    <source>
        <dbReference type="Proteomes" id="UP000010116"/>
    </source>
</evidence>
<reference evidence="2 3" key="1">
    <citation type="journal article" date="2012" name="ISME J.">
        <title>Genomic insights to SAR86, an abundant and uncultivated marine bacterial lineage.</title>
        <authorList>
            <person name="Dupont C.L."/>
            <person name="Rusch D.B."/>
            <person name="Yooseph S."/>
            <person name="Lombardo M.J."/>
            <person name="Richter R.A."/>
            <person name="Valas R."/>
            <person name="Novotny M."/>
            <person name="Yee-Greenbaum J."/>
            <person name="Selengut J.D."/>
            <person name="Haft D.H."/>
            <person name="Halpern A.L."/>
            <person name="Lasken R.S."/>
            <person name="Nealson K."/>
            <person name="Friedman R."/>
            <person name="Venter J.C."/>
        </authorList>
    </citation>
    <scope>NUCLEOTIDE SEQUENCE [LARGE SCALE GENOMIC DNA]</scope>
</reference>
<dbReference type="SUPFAM" id="SSF53448">
    <property type="entry name" value="Nucleotide-diphospho-sugar transferases"/>
    <property type="match status" value="1"/>
</dbReference>
<dbReference type="GO" id="GO:0051999">
    <property type="term" value="P:mannosyl-inositol phosphorylceramide biosynthetic process"/>
    <property type="evidence" value="ECO:0007669"/>
    <property type="project" value="TreeGrafter"/>
</dbReference>
<proteinExistence type="predicted"/>
<dbReference type="InterPro" id="IPR007577">
    <property type="entry name" value="GlycoTrfase_DXD_sugar-bd_CS"/>
</dbReference>
<dbReference type="InterPro" id="IPR051706">
    <property type="entry name" value="Glycosyltransferase_domain"/>
</dbReference>
<organism evidence="2 3">
    <name type="scientific">SAR86 cluster bacterium SAR86B</name>
    <dbReference type="NCBI Taxonomy" id="1123867"/>
    <lineage>
        <taxon>Bacteria</taxon>
        <taxon>Pseudomonadati</taxon>
        <taxon>Pseudomonadota</taxon>
        <taxon>Gammaproteobacteria</taxon>
        <taxon>SAR86 cluster</taxon>
    </lineage>
</organism>
<name>J5KMH9_9GAMM</name>
<keyword evidence="1" id="KW-0808">Transferase</keyword>
<dbReference type="GO" id="GO:0000030">
    <property type="term" value="F:mannosyltransferase activity"/>
    <property type="evidence" value="ECO:0007669"/>
    <property type="project" value="TreeGrafter"/>
</dbReference>
<dbReference type="Gene3D" id="3.90.550.20">
    <property type="match status" value="1"/>
</dbReference>
<dbReference type="EMBL" id="JH611173">
    <property type="protein sequence ID" value="EJP73276.1"/>
    <property type="molecule type" value="Genomic_DNA"/>
</dbReference>
<dbReference type="PANTHER" id="PTHR32385">
    <property type="entry name" value="MANNOSYL PHOSPHORYLINOSITOL CERAMIDE SYNTHASE"/>
    <property type="match status" value="1"/>
</dbReference>
<dbReference type="Proteomes" id="UP000010116">
    <property type="component" value="Unassembled WGS sequence"/>
</dbReference>
<dbReference type="AlphaFoldDB" id="J5KMH9"/>
<evidence type="ECO:0000256" key="1">
    <source>
        <dbReference type="ARBA" id="ARBA00022679"/>
    </source>
</evidence>
<sequence length="173" mass="20068">MWNDTEIDEFIKCNDPEFFKVLDMLHKIFKLDYVRSLILEKIGGAYIDMDVELISPFINQIDRNKIYIIGASSADEVVQNSLMISPPSEFWARFLTYSRKNIIENLEAVRAYPNYEEKLRGTIVRKTVGPIALSEFIEQDKENVEILPANLFNNSQGICFTKHHQTGIWGFID</sequence>
<gene>
    <name evidence="2" type="ORF">NT02SARS_1619</name>
</gene>
<protein>
    <submittedName>
        <fullName evidence="2">Uncharacterized protein</fullName>
    </submittedName>
</protein>